<accession>A0A0R3WXN7</accession>
<gene>
    <name evidence="2" type="ORF">TTAC_LOCUS5514</name>
</gene>
<reference evidence="2 3" key="2">
    <citation type="submission" date="2018-11" db="EMBL/GenBank/DDBJ databases">
        <authorList>
            <consortium name="Pathogen Informatics"/>
        </authorList>
    </citation>
    <scope>NUCLEOTIDE SEQUENCE [LARGE SCALE GENOMIC DNA]</scope>
</reference>
<proteinExistence type="predicted"/>
<dbReference type="WBParaSite" id="TTAC_0000552701-mRNA-1">
    <property type="protein sequence ID" value="TTAC_0000552701-mRNA-1"/>
    <property type="gene ID" value="TTAC_0000552701"/>
</dbReference>
<keyword evidence="3" id="KW-1185">Reference proteome</keyword>
<dbReference type="EMBL" id="UYWX01007813">
    <property type="protein sequence ID" value="VDM27136.1"/>
    <property type="molecule type" value="Genomic_DNA"/>
</dbReference>
<evidence type="ECO:0000313" key="3">
    <source>
        <dbReference type="Proteomes" id="UP000274429"/>
    </source>
</evidence>
<name>A0A0R3WXN7_HYDTA</name>
<feature type="region of interest" description="Disordered" evidence="1">
    <location>
        <begin position="109"/>
        <end position="142"/>
    </location>
</feature>
<evidence type="ECO:0000313" key="2">
    <source>
        <dbReference type="EMBL" id="VDM27136.1"/>
    </source>
</evidence>
<dbReference type="STRING" id="6205.A0A0R3WXN7"/>
<sequence length="142" mass="15068">MALARRTFANLSTNLSVLVSRLASTSCPTPPCPAPAVPLPRWHASSSATSVAAPRLRYVLGCSGTTASASAQRCHQLATVLPDPWSTCFASAHRAFRLCTGTGAIDEARKDEDAGGEVEQAEGNDNASTSPNQPIFKRFDWH</sequence>
<dbReference type="Proteomes" id="UP000274429">
    <property type="component" value="Unassembled WGS sequence"/>
</dbReference>
<evidence type="ECO:0000313" key="4">
    <source>
        <dbReference type="WBParaSite" id="TTAC_0000552701-mRNA-1"/>
    </source>
</evidence>
<protein>
    <submittedName>
        <fullName evidence="2 4">Uncharacterized protein</fullName>
    </submittedName>
</protein>
<reference evidence="4" key="1">
    <citation type="submission" date="2017-02" db="UniProtKB">
        <authorList>
            <consortium name="WormBaseParasite"/>
        </authorList>
    </citation>
    <scope>IDENTIFICATION</scope>
</reference>
<dbReference type="AlphaFoldDB" id="A0A0R3WXN7"/>
<evidence type="ECO:0000256" key="1">
    <source>
        <dbReference type="SAM" id="MobiDB-lite"/>
    </source>
</evidence>
<feature type="compositionally biased region" description="Polar residues" evidence="1">
    <location>
        <begin position="123"/>
        <end position="133"/>
    </location>
</feature>
<organism evidence="4">
    <name type="scientific">Hydatigena taeniaeformis</name>
    <name type="common">Feline tapeworm</name>
    <name type="synonym">Taenia taeniaeformis</name>
    <dbReference type="NCBI Taxonomy" id="6205"/>
    <lineage>
        <taxon>Eukaryota</taxon>
        <taxon>Metazoa</taxon>
        <taxon>Spiralia</taxon>
        <taxon>Lophotrochozoa</taxon>
        <taxon>Platyhelminthes</taxon>
        <taxon>Cestoda</taxon>
        <taxon>Eucestoda</taxon>
        <taxon>Cyclophyllidea</taxon>
        <taxon>Taeniidae</taxon>
        <taxon>Hydatigera</taxon>
    </lineage>
</organism>